<comment type="caution">
    <text evidence="1">The sequence shown here is derived from an EMBL/GenBank/DDBJ whole genome shotgun (WGS) entry which is preliminary data.</text>
</comment>
<name>A0A9D2BR53_9BACT</name>
<protein>
    <submittedName>
        <fullName evidence="1">Transcriptional regulator</fullName>
    </submittedName>
</protein>
<dbReference type="AlphaFoldDB" id="A0A9D2BR53"/>
<dbReference type="Gene3D" id="3.30.70.940">
    <property type="entry name" value="NusG, N-terminal domain"/>
    <property type="match status" value="1"/>
</dbReference>
<organism evidence="1 2">
    <name type="scientific">Candidatus Parabacteroides intestinigallinarum</name>
    <dbReference type="NCBI Taxonomy" id="2838722"/>
    <lineage>
        <taxon>Bacteria</taxon>
        <taxon>Pseudomonadati</taxon>
        <taxon>Bacteroidota</taxon>
        <taxon>Bacteroidia</taxon>
        <taxon>Bacteroidales</taxon>
        <taxon>Tannerellaceae</taxon>
        <taxon>Parabacteroides</taxon>
    </lineage>
</organism>
<dbReference type="GO" id="GO:0006354">
    <property type="term" value="P:DNA-templated transcription elongation"/>
    <property type="evidence" value="ECO:0007669"/>
    <property type="project" value="InterPro"/>
</dbReference>
<proteinExistence type="predicted"/>
<dbReference type="SUPFAM" id="SSF82679">
    <property type="entry name" value="N-utilization substance G protein NusG, N-terminal domain"/>
    <property type="match status" value="1"/>
</dbReference>
<accession>A0A9D2BR53</accession>
<dbReference type="InterPro" id="IPR036735">
    <property type="entry name" value="NGN_dom_sf"/>
</dbReference>
<reference evidence="1" key="1">
    <citation type="journal article" date="2021" name="PeerJ">
        <title>Extensive microbial diversity within the chicken gut microbiome revealed by metagenomics and culture.</title>
        <authorList>
            <person name="Gilroy R."/>
            <person name="Ravi A."/>
            <person name="Getino M."/>
            <person name="Pursley I."/>
            <person name="Horton D.L."/>
            <person name="Alikhan N.F."/>
            <person name="Baker D."/>
            <person name="Gharbi K."/>
            <person name="Hall N."/>
            <person name="Watson M."/>
            <person name="Adriaenssens E.M."/>
            <person name="Foster-Nyarko E."/>
            <person name="Jarju S."/>
            <person name="Secka A."/>
            <person name="Antonio M."/>
            <person name="Oren A."/>
            <person name="Chaudhuri R.R."/>
            <person name="La Ragione R."/>
            <person name="Hildebrand F."/>
            <person name="Pallen M.J."/>
        </authorList>
    </citation>
    <scope>NUCLEOTIDE SEQUENCE</scope>
    <source>
        <strain evidence="1">ChiHecec2B26-12326</strain>
    </source>
</reference>
<dbReference type="EMBL" id="DXEN01000064">
    <property type="protein sequence ID" value="HIX86593.1"/>
    <property type="molecule type" value="Genomic_DNA"/>
</dbReference>
<evidence type="ECO:0000313" key="2">
    <source>
        <dbReference type="Proteomes" id="UP000823847"/>
    </source>
</evidence>
<evidence type="ECO:0000313" key="1">
    <source>
        <dbReference type="EMBL" id="HIX86593.1"/>
    </source>
</evidence>
<dbReference type="Proteomes" id="UP000823847">
    <property type="component" value="Unassembled WGS sequence"/>
</dbReference>
<sequence length="360" mass="41312">MPGESAESLAHRRADREATRWYVLTLPLAVGTRDSVSPARGLEAELERRRRRGERLFEYFAPSYVEVRRVDGRLVNTRRPLLFNYIFIHASENEIFRLKRDFPLYNLLPRVFEGDDYHYPYLSESEMANLRWVAASYADELPVYVPEPGRLRVGDRVRVTSGVLSGVEAEVVVRPGGGRKDLMVRVLDCLWVPLLTVRSGEYEVISLSRERGRVYESVDNDRIWTGLHEALGRYHSGGPTEADRSLAREALDRYARLEPESDVMRCKVYALLLRAYRIAGDEGAFSRLLATTRSLLPSVKAEQARASLLVTLYGCTGSFVYQRDAHAIVDAWCREPSPKRVKRRLIDWLADYDRWFGHSA</sequence>
<gene>
    <name evidence="1" type="ORF">H9848_08315</name>
</gene>
<reference evidence="1" key="2">
    <citation type="submission" date="2021-04" db="EMBL/GenBank/DDBJ databases">
        <authorList>
            <person name="Gilroy R."/>
        </authorList>
    </citation>
    <scope>NUCLEOTIDE SEQUENCE</scope>
    <source>
        <strain evidence="1">ChiHecec2B26-12326</strain>
    </source>
</reference>